<gene>
    <name evidence="1" type="ORF">CLIB1444_10S00936</name>
</gene>
<sequence length="181" mass="21130">MKVIKKWFSTKLDEIIPDDDILVDYLEELLIKDHSPDIKDIYEQLKTFIGDDGQTMNFCKDLWALLLEAQDDKDGLPKSLIEDHMKASKERDENDNKKSESVSKPNEEVTNKEDQFKETKSKVLPPHHSRHKGQPHKISKPRPMKTDRYIPTKPKSTSSTYNASKRLKSFDKEDNVDLNRF</sequence>
<organism evidence="1 2">
    <name type="scientific">[Candida] jaroonii</name>
    <dbReference type="NCBI Taxonomy" id="467808"/>
    <lineage>
        <taxon>Eukaryota</taxon>
        <taxon>Fungi</taxon>
        <taxon>Dikarya</taxon>
        <taxon>Ascomycota</taxon>
        <taxon>Saccharomycotina</taxon>
        <taxon>Pichiomycetes</taxon>
        <taxon>Debaryomycetaceae</taxon>
        <taxon>Yamadazyma</taxon>
    </lineage>
</organism>
<accession>A0ACA9YCQ8</accession>
<dbReference type="EMBL" id="CALSDN010000010">
    <property type="protein sequence ID" value="CAH6722548.1"/>
    <property type="molecule type" value="Genomic_DNA"/>
</dbReference>
<comment type="caution">
    <text evidence="1">The sequence shown here is derived from an EMBL/GenBank/DDBJ whole genome shotgun (WGS) entry which is preliminary data.</text>
</comment>
<evidence type="ECO:0000313" key="2">
    <source>
        <dbReference type="Proteomes" id="UP001152531"/>
    </source>
</evidence>
<protein>
    <submittedName>
        <fullName evidence="1">Uncharacterized protein</fullName>
    </submittedName>
</protein>
<dbReference type="Proteomes" id="UP001152531">
    <property type="component" value="Unassembled WGS sequence"/>
</dbReference>
<evidence type="ECO:0000313" key="1">
    <source>
        <dbReference type="EMBL" id="CAH6722548.1"/>
    </source>
</evidence>
<proteinExistence type="predicted"/>
<reference evidence="1" key="1">
    <citation type="submission" date="2022-06" db="EMBL/GenBank/DDBJ databases">
        <authorList>
            <person name="Legras J.-L."/>
            <person name="Devillers H."/>
            <person name="Grondin C."/>
        </authorList>
    </citation>
    <scope>NUCLEOTIDE SEQUENCE</scope>
    <source>
        <strain evidence="1">CLIB 1444</strain>
    </source>
</reference>
<keyword evidence="2" id="KW-1185">Reference proteome</keyword>
<name>A0ACA9YCQ8_9ASCO</name>